<evidence type="ECO:0000313" key="1">
    <source>
        <dbReference type="EMBL" id="GFE14152.1"/>
    </source>
</evidence>
<organism evidence="1 2">
    <name type="scientific">Streptomyces glebosus</name>
    <dbReference type="NCBI Taxonomy" id="249580"/>
    <lineage>
        <taxon>Bacteria</taxon>
        <taxon>Bacillati</taxon>
        <taxon>Actinomycetota</taxon>
        <taxon>Actinomycetes</taxon>
        <taxon>Kitasatosporales</taxon>
        <taxon>Streptomycetaceae</taxon>
        <taxon>Streptomyces</taxon>
    </lineage>
</organism>
<accession>A0A640STH0</accession>
<dbReference type="RefSeq" id="WP_229894139.1">
    <property type="nucleotide sequence ID" value="NZ_BLIO01000001.1"/>
</dbReference>
<evidence type="ECO:0000313" key="2">
    <source>
        <dbReference type="Proteomes" id="UP000430079"/>
    </source>
</evidence>
<protein>
    <recommendedName>
        <fullName evidence="3">Immunity protein 35 domain-containing protein</fullName>
    </recommendedName>
</protein>
<name>A0A640STH0_9ACTN</name>
<dbReference type="Proteomes" id="UP000430079">
    <property type="component" value="Unassembled WGS sequence"/>
</dbReference>
<sequence length="105" mass="11480">MSEPQPQAGHRPIPTSAAEALEIGRGHFPRVWPDGDEPALHVHAFDIGYLVYPVFPPRTDPTAYPRDPGGSHIVISKADGAVSALPNYPPEQAVEMYRRRFLPGA</sequence>
<keyword evidence="2" id="KW-1185">Reference proteome</keyword>
<dbReference type="EMBL" id="BLIO01000001">
    <property type="protein sequence ID" value="GFE14152.1"/>
    <property type="molecule type" value="Genomic_DNA"/>
</dbReference>
<gene>
    <name evidence="1" type="ORF">Sgleb_21990</name>
</gene>
<dbReference type="GeneID" id="90927002"/>
<comment type="caution">
    <text evidence="1">The sequence shown here is derived from an EMBL/GenBank/DDBJ whole genome shotgun (WGS) entry which is preliminary data.</text>
</comment>
<reference evidence="1 2" key="1">
    <citation type="submission" date="2019-12" db="EMBL/GenBank/DDBJ databases">
        <title>Whole genome shotgun sequence of Streptomyces hygroscopicus subsp. glebosus NBRC 13786.</title>
        <authorList>
            <person name="Ichikawa N."/>
            <person name="Kimura A."/>
            <person name="Kitahashi Y."/>
            <person name="Komaki H."/>
            <person name="Tamura T."/>
        </authorList>
    </citation>
    <scope>NUCLEOTIDE SEQUENCE [LARGE SCALE GENOMIC DNA]</scope>
    <source>
        <strain evidence="1 2">NBRC 13786</strain>
    </source>
</reference>
<proteinExistence type="predicted"/>
<evidence type="ECO:0008006" key="3">
    <source>
        <dbReference type="Google" id="ProtNLM"/>
    </source>
</evidence>
<dbReference type="AlphaFoldDB" id="A0A640STH0"/>